<name>A0ABQ7FX12_DUNSA</name>
<evidence type="ECO:0000313" key="2">
    <source>
        <dbReference type="Proteomes" id="UP000815325"/>
    </source>
</evidence>
<dbReference type="Proteomes" id="UP000815325">
    <property type="component" value="Unassembled WGS sequence"/>
</dbReference>
<accession>A0ABQ7FX12</accession>
<gene>
    <name evidence="1" type="ORF">DUNSADRAFT_1807</name>
</gene>
<comment type="caution">
    <text evidence="1">The sequence shown here is derived from an EMBL/GenBank/DDBJ whole genome shotgun (WGS) entry which is preliminary data.</text>
</comment>
<reference evidence="1" key="1">
    <citation type="submission" date="2017-08" db="EMBL/GenBank/DDBJ databases">
        <authorList>
            <person name="Polle J.E."/>
            <person name="Barry K."/>
            <person name="Cushman J."/>
            <person name="Schmutz J."/>
            <person name="Tran D."/>
            <person name="Hathwaick L.T."/>
            <person name="Yim W.C."/>
            <person name="Jenkins J."/>
            <person name="Mckie-Krisberg Z.M."/>
            <person name="Prochnik S."/>
            <person name="Lindquist E."/>
            <person name="Dockter R.B."/>
            <person name="Adam C."/>
            <person name="Molina H."/>
            <person name="Bunkerborg J."/>
            <person name="Jin E."/>
            <person name="Buchheim M."/>
            <person name="Magnuson J."/>
        </authorList>
    </citation>
    <scope>NUCLEOTIDE SEQUENCE</scope>
    <source>
        <strain evidence="1">CCAP 19/18</strain>
    </source>
</reference>
<proteinExistence type="predicted"/>
<dbReference type="EMBL" id="MU070666">
    <property type="protein sequence ID" value="KAF5826893.1"/>
    <property type="molecule type" value="Genomic_DNA"/>
</dbReference>
<protein>
    <submittedName>
        <fullName evidence="1">Uncharacterized protein</fullName>
    </submittedName>
</protein>
<keyword evidence="2" id="KW-1185">Reference proteome</keyword>
<organism evidence="1 2">
    <name type="scientific">Dunaliella salina</name>
    <name type="common">Green alga</name>
    <name type="synonym">Protococcus salinus</name>
    <dbReference type="NCBI Taxonomy" id="3046"/>
    <lineage>
        <taxon>Eukaryota</taxon>
        <taxon>Viridiplantae</taxon>
        <taxon>Chlorophyta</taxon>
        <taxon>core chlorophytes</taxon>
        <taxon>Chlorophyceae</taxon>
        <taxon>CS clade</taxon>
        <taxon>Chlamydomonadales</taxon>
        <taxon>Dunaliellaceae</taxon>
        <taxon>Dunaliella</taxon>
    </lineage>
</organism>
<evidence type="ECO:0000313" key="1">
    <source>
        <dbReference type="EMBL" id="KAF5826893.1"/>
    </source>
</evidence>
<sequence>MLLAEAAFSPNTSSLLSGAVGDEEEGAMRECFGEAFHQEIEYLSSLRVPISKERKRQILADILVWAEVMQGHYDKSTRSFVLEPHKYDESFLRVGQFLQMSKQHRGIP</sequence>